<reference evidence="1 2" key="1">
    <citation type="submission" date="2016-02" db="EMBL/GenBank/DDBJ databases">
        <title>Genome analysis of coral dinoflagellate symbionts highlights evolutionary adaptations to a symbiotic lifestyle.</title>
        <authorList>
            <person name="Aranda M."/>
            <person name="Li Y."/>
            <person name="Liew Y.J."/>
            <person name="Baumgarten S."/>
            <person name="Simakov O."/>
            <person name="Wilson M."/>
            <person name="Piel J."/>
            <person name="Ashoor H."/>
            <person name="Bougouffa S."/>
            <person name="Bajic V.B."/>
            <person name="Ryu T."/>
            <person name="Ravasi T."/>
            <person name="Bayer T."/>
            <person name="Micklem G."/>
            <person name="Kim H."/>
            <person name="Bhak J."/>
            <person name="Lajeunesse T.C."/>
            <person name="Voolstra C.R."/>
        </authorList>
    </citation>
    <scope>NUCLEOTIDE SEQUENCE [LARGE SCALE GENOMIC DNA]</scope>
    <source>
        <strain evidence="1 2">CCMP2467</strain>
    </source>
</reference>
<dbReference type="EMBL" id="LSRX01000407">
    <property type="protein sequence ID" value="OLP98132.1"/>
    <property type="molecule type" value="Genomic_DNA"/>
</dbReference>
<dbReference type="Proteomes" id="UP000186817">
    <property type="component" value="Unassembled WGS sequence"/>
</dbReference>
<organism evidence="1 2">
    <name type="scientific">Symbiodinium microadriaticum</name>
    <name type="common">Dinoflagellate</name>
    <name type="synonym">Zooxanthella microadriatica</name>
    <dbReference type="NCBI Taxonomy" id="2951"/>
    <lineage>
        <taxon>Eukaryota</taxon>
        <taxon>Sar</taxon>
        <taxon>Alveolata</taxon>
        <taxon>Dinophyceae</taxon>
        <taxon>Suessiales</taxon>
        <taxon>Symbiodiniaceae</taxon>
        <taxon>Symbiodinium</taxon>
    </lineage>
</organism>
<gene>
    <name evidence="1" type="ORF">AK812_SmicGene19455</name>
</gene>
<accession>A0A1Q9DSI1</accession>
<evidence type="ECO:0000313" key="2">
    <source>
        <dbReference type="Proteomes" id="UP000186817"/>
    </source>
</evidence>
<evidence type="ECO:0000313" key="1">
    <source>
        <dbReference type="EMBL" id="OLP98132.1"/>
    </source>
</evidence>
<dbReference type="OrthoDB" id="10279771at2759"/>
<proteinExistence type="predicted"/>
<name>A0A1Q9DSI1_SYMMI</name>
<comment type="caution">
    <text evidence="1">The sequence shown here is derived from an EMBL/GenBank/DDBJ whole genome shotgun (WGS) entry which is preliminary data.</text>
</comment>
<protein>
    <submittedName>
        <fullName evidence="1">Uncharacterized protein</fullName>
    </submittedName>
</protein>
<dbReference type="AlphaFoldDB" id="A0A1Q9DSI1"/>
<sequence>MPRQPPVVMQTVTLKVEVEHQVHAFAEVYTKETEVTYSRNFFEAYHSRNCSAKGGMEWFGLFRLGGSLVSQTINRNVCEAEQFTKTECVKKQLFHPGTEQIFRLVSIEMQIQNKGAPSAFCMTEKECVKSGTQVQNVTEEDLLERSKEHMKLLTGDCGKVVGRAAVMFADTQQRRVELAEEFAQRLMSLGVPADRLSKWQKTQEWSE</sequence>
<keyword evidence="2" id="KW-1185">Reference proteome</keyword>